<dbReference type="InterPro" id="IPR031338">
    <property type="entry name" value="KDPG/KHG_AS_2"/>
</dbReference>
<evidence type="ECO:0000256" key="3">
    <source>
        <dbReference type="ARBA" id="ARBA00006906"/>
    </source>
</evidence>
<evidence type="ECO:0000256" key="5">
    <source>
        <dbReference type="ARBA" id="ARBA00013063"/>
    </source>
</evidence>
<name>A0A2C9CRI2_9RHOB</name>
<dbReference type="OrthoDB" id="9805177at2"/>
<reference evidence="10" key="1">
    <citation type="submission" date="2017-09" db="EMBL/GenBank/DDBJ databases">
        <authorList>
            <person name="Varghese N."/>
            <person name="Submissions S."/>
        </authorList>
    </citation>
    <scope>NUCLEOTIDE SEQUENCE [LARGE SCALE GENOMIC DNA]</scope>
    <source>
        <strain evidence="10">C7</strain>
    </source>
</reference>
<keyword evidence="8" id="KW-0119">Carbohydrate metabolism</keyword>
<dbReference type="InterPro" id="IPR000887">
    <property type="entry name" value="Aldlse_KDPG_KHG"/>
</dbReference>
<dbReference type="InterPro" id="IPR031337">
    <property type="entry name" value="KDPG/KHG_AS_1"/>
</dbReference>
<evidence type="ECO:0000256" key="8">
    <source>
        <dbReference type="ARBA" id="ARBA00023277"/>
    </source>
</evidence>
<sequence length="211" mass="21535">MTLSTYELASSAPMIPVIVIEDIAHAVPLAQALVAGGIKVLEVTLRTPVALDAIREIIANVPDAIVGAGTLRNAADVDACLAAGCAFGVSPGAPAPLMEAVAANKFPFLPGCNTPTEAMTLADQGHEVLKFFPASAAGGTPMLKALTSPLPDVKFCPTGGVSLENAKEYLALSNVVTVGGSWVAPVPHMIAGDWAAIEDIARKTTLALGNR</sequence>
<keyword evidence="7" id="KW-0704">Schiff base</keyword>
<evidence type="ECO:0000256" key="6">
    <source>
        <dbReference type="ARBA" id="ARBA00023239"/>
    </source>
</evidence>
<dbReference type="NCBIfam" id="NF004325">
    <property type="entry name" value="PRK05718.1"/>
    <property type="match status" value="1"/>
</dbReference>
<dbReference type="PROSITE" id="PS00159">
    <property type="entry name" value="ALDOLASE_KDPG_KHG_1"/>
    <property type="match status" value="1"/>
</dbReference>
<dbReference type="GO" id="GO:0008675">
    <property type="term" value="F:2-dehydro-3-deoxy-phosphogluconate aldolase activity"/>
    <property type="evidence" value="ECO:0007669"/>
    <property type="project" value="UniProtKB-EC"/>
</dbReference>
<dbReference type="PANTHER" id="PTHR30246">
    <property type="entry name" value="2-KETO-3-DEOXY-6-PHOSPHOGLUCONATE ALDOLASE"/>
    <property type="match status" value="1"/>
</dbReference>
<dbReference type="PANTHER" id="PTHR30246:SF1">
    <property type="entry name" value="2-DEHYDRO-3-DEOXY-6-PHOSPHOGALACTONATE ALDOLASE-RELATED"/>
    <property type="match status" value="1"/>
</dbReference>
<dbReference type="EC" id="4.1.2.14" evidence="5"/>
<dbReference type="InterPro" id="IPR013785">
    <property type="entry name" value="Aldolase_TIM"/>
</dbReference>
<protein>
    <recommendedName>
        <fullName evidence="5">2-dehydro-3-deoxy-phosphogluconate aldolase</fullName>
        <ecNumber evidence="5">4.1.2.14</ecNumber>
    </recommendedName>
</protein>
<proteinExistence type="inferred from homology"/>
<dbReference type="PROSITE" id="PS00160">
    <property type="entry name" value="ALDOLASE_KDPG_KHG_2"/>
    <property type="match status" value="1"/>
</dbReference>
<dbReference type="CDD" id="cd00452">
    <property type="entry name" value="KDPG_aldolase"/>
    <property type="match status" value="1"/>
</dbReference>
<evidence type="ECO:0000256" key="2">
    <source>
        <dbReference type="ARBA" id="ARBA00004736"/>
    </source>
</evidence>
<evidence type="ECO:0000256" key="4">
    <source>
        <dbReference type="ARBA" id="ARBA00011233"/>
    </source>
</evidence>
<dbReference type="RefSeq" id="WP_097929506.1">
    <property type="nucleotide sequence ID" value="NZ_OCTN01000002.1"/>
</dbReference>
<keyword evidence="10" id="KW-1185">Reference proteome</keyword>
<dbReference type="AlphaFoldDB" id="A0A2C9CRI2"/>
<gene>
    <name evidence="9" type="ORF">SAMN06273572_102645</name>
</gene>
<dbReference type="Proteomes" id="UP000220034">
    <property type="component" value="Unassembled WGS sequence"/>
</dbReference>
<dbReference type="SUPFAM" id="SSF51569">
    <property type="entry name" value="Aldolase"/>
    <property type="match status" value="1"/>
</dbReference>
<dbReference type="NCBIfam" id="TIGR01182">
    <property type="entry name" value="eda"/>
    <property type="match status" value="1"/>
</dbReference>
<keyword evidence="6" id="KW-0456">Lyase</keyword>
<evidence type="ECO:0000256" key="7">
    <source>
        <dbReference type="ARBA" id="ARBA00023270"/>
    </source>
</evidence>
<comment type="similarity">
    <text evidence="3">Belongs to the KHG/KDPG aldolase family.</text>
</comment>
<comment type="pathway">
    <text evidence="2">Carbohydrate acid metabolism; 2-dehydro-3-deoxy-D-gluconate degradation; D-glyceraldehyde 3-phosphate and pyruvate from 2-dehydro-3-deoxy-D-gluconate: step 2/2.</text>
</comment>
<evidence type="ECO:0000313" key="9">
    <source>
        <dbReference type="EMBL" id="SOH93966.1"/>
    </source>
</evidence>
<evidence type="ECO:0000313" key="10">
    <source>
        <dbReference type="Proteomes" id="UP000220034"/>
    </source>
</evidence>
<organism evidence="9 10">
    <name type="scientific">Pontivivens marinum</name>
    <dbReference type="NCBI Taxonomy" id="1690039"/>
    <lineage>
        <taxon>Bacteria</taxon>
        <taxon>Pseudomonadati</taxon>
        <taxon>Pseudomonadota</taxon>
        <taxon>Alphaproteobacteria</taxon>
        <taxon>Rhodobacterales</taxon>
        <taxon>Paracoccaceae</taxon>
        <taxon>Pontivivens</taxon>
    </lineage>
</organism>
<evidence type="ECO:0000256" key="1">
    <source>
        <dbReference type="ARBA" id="ARBA00000654"/>
    </source>
</evidence>
<dbReference type="Pfam" id="PF01081">
    <property type="entry name" value="Aldolase"/>
    <property type="match status" value="1"/>
</dbReference>
<comment type="catalytic activity">
    <reaction evidence="1">
        <text>2-dehydro-3-deoxy-6-phospho-D-gluconate = D-glyceraldehyde 3-phosphate + pyruvate</text>
        <dbReference type="Rhea" id="RHEA:17089"/>
        <dbReference type="ChEBI" id="CHEBI:15361"/>
        <dbReference type="ChEBI" id="CHEBI:57569"/>
        <dbReference type="ChEBI" id="CHEBI:59776"/>
        <dbReference type="EC" id="4.1.2.14"/>
    </reaction>
</comment>
<accession>A0A2C9CRI2</accession>
<dbReference type="Gene3D" id="3.20.20.70">
    <property type="entry name" value="Aldolase class I"/>
    <property type="match status" value="1"/>
</dbReference>
<dbReference type="EMBL" id="OCTN01000002">
    <property type="protein sequence ID" value="SOH93966.1"/>
    <property type="molecule type" value="Genomic_DNA"/>
</dbReference>
<comment type="subunit">
    <text evidence="4">Homotrimer.</text>
</comment>